<keyword evidence="1" id="KW-1133">Transmembrane helix</keyword>
<feature type="transmembrane region" description="Helical" evidence="1">
    <location>
        <begin position="6"/>
        <end position="27"/>
    </location>
</feature>
<keyword evidence="1" id="KW-0472">Membrane</keyword>
<evidence type="ECO:0000256" key="1">
    <source>
        <dbReference type="SAM" id="Phobius"/>
    </source>
</evidence>
<sequence length="254" mass="30325">MKKIYYLLLGISPSLIPFSINIIDMMVQKNYNLENKISDSGIDDWNEKYIVIDFSVINTIQDASFKKFDLEIEKKIKINKNGKKEIIINWKYYSDGKWSNIHKENTKWTHKVFWIGEMINDFFKDNQKILFKNLVQGNSFGYDISQPDAMIAQLFMIVFKLDFSTITVNYTSPNWFIAITSIGGFYVSIEEAPKHRKIEQTRKGRHELNLDYFSRNKNYEKYIMDKCLNFIFNSDIFSKYNIEDLWNKNFIKFF</sequence>
<proteinExistence type="predicted"/>
<reference evidence="2 3" key="1">
    <citation type="journal article" date="2012" name="J. Proteome Res.">
        <title>Application of Spiroplasma melliferum proteogenomic profiling for the discovery of virulence factors and pathogenicity mechanisms in host-associated spiroplasmas.</title>
        <authorList>
            <person name="Alexeev D."/>
            <person name="Kostrjukova E."/>
            <person name="Aliper A."/>
            <person name="Popenko A."/>
            <person name="Bazaleev N."/>
            <person name="Tyakht A."/>
            <person name="Selezneva O."/>
            <person name="Akopian T."/>
            <person name="Prichodko E."/>
            <person name="Kondratov I."/>
            <person name="Chukin M."/>
            <person name="Demina I."/>
            <person name="Galyamina M."/>
            <person name="Kamashev D."/>
            <person name="Vanyushkina A."/>
            <person name="Ladygina V."/>
            <person name="Levitskii S."/>
            <person name="Lazarev V."/>
            <person name="Govorun V."/>
        </authorList>
    </citation>
    <scope>NUCLEOTIDE SEQUENCE [LARGE SCALE GENOMIC DNA]</scope>
    <source>
        <strain evidence="2 3">KC3</strain>
    </source>
</reference>
<keyword evidence="1" id="KW-0812">Transmembrane</keyword>
<dbReference type="EMBL" id="AGBZ02000001">
    <property type="protein sequence ID" value="KAI92999.1"/>
    <property type="molecule type" value="Genomic_DNA"/>
</dbReference>
<comment type="caution">
    <text evidence="2">The sequence shown here is derived from an EMBL/GenBank/DDBJ whole genome shotgun (WGS) entry which is preliminary data.</text>
</comment>
<evidence type="ECO:0000313" key="3">
    <source>
        <dbReference type="Proteomes" id="UP000004057"/>
    </source>
</evidence>
<dbReference type="AlphaFoldDB" id="A0AAI9T460"/>
<organism evidence="2 3">
    <name type="scientific">Spiroplasma melliferum KC3</name>
    <dbReference type="NCBI Taxonomy" id="570509"/>
    <lineage>
        <taxon>Bacteria</taxon>
        <taxon>Bacillati</taxon>
        <taxon>Mycoplasmatota</taxon>
        <taxon>Mollicutes</taxon>
        <taxon>Entomoplasmatales</taxon>
        <taxon>Spiroplasmataceae</taxon>
        <taxon>Spiroplasma</taxon>
    </lineage>
</organism>
<dbReference type="Proteomes" id="UP000004057">
    <property type="component" value="Unassembled WGS sequence"/>
</dbReference>
<accession>A0AAI9T460</accession>
<protein>
    <submittedName>
        <fullName evidence="2">Uncharacterized protein</fullName>
    </submittedName>
</protein>
<evidence type="ECO:0000313" key="2">
    <source>
        <dbReference type="EMBL" id="KAI92999.1"/>
    </source>
</evidence>
<name>A0AAI9T460_SPIME</name>
<dbReference type="RefSeq" id="WP_004028176.1">
    <property type="nucleotide sequence ID" value="NZ_AGBZ02000001.1"/>
</dbReference>
<gene>
    <name evidence="2" type="ORF">SPM_003250</name>
</gene>